<gene>
    <name evidence="1" type="ORF">AWM68_09730</name>
</gene>
<name>A0A165N7J9_9BACL</name>
<dbReference type="Proteomes" id="UP000076567">
    <property type="component" value="Unassembled WGS sequence"/>
</dbReference>
<dbReference type="OrthoDB" id="2691926at2"/>
<comment type="caution">
    <text evidence="1">The sequence shown here is derived from an EMBL/GenBank/DDBJ whole genome shotgun (WGS) entry which is preliminary data.</text>
</comment>
<sequence>MPAIVGSISVNSISSGSIFHVGDVQTICPVSYAKTYAGAGSFNTGDNLRLHNGYNVTYTHDPDVNDNSPTANF</sequence>
<evidence type="ECO:0000313" key="1">
    <source>
        <dbReference type="EMBL" id="KZE64917.1"/>
    </source>
</evidence>
<proteinExistence type="predicted"/>
<reference evidence="2" key="1">
    <citation type="submission" date="2016-01" db="EMBL/GenBank/DDBJ databases">
        <title>Draft genome of Chromobacterium sp. F49.</title>
        <authorList>
            <person name="Hong K.W."/>
        </authorList>
    </citation>
    <scope>NUCLEOTIDE SEQUENCE [LARGE SCALE GENOMIC DNA]</scope>
    <source>
        <strain evidence="2">P7IIIA</strain>
    </source>
</reference>
<dbReference type="PANTHER" id="PTHR37808:SF3">
    <property type="entry name" value="SPORE GERMINATION PROTEIN GERPA-RELATED"/>
    <property type="match status" value="1"/>
</dbReference>
<dbReference type="EMBL" id="LRFC01000034">
    <property type="protein sequence ID" value="KZE64917.1"/>
    <property type="molecule type" value="Genomic_DNA"/>
</dbReference>
<dbReference type="RefSeq" id="WP_066243253.1">
    <property type="nucleotide sequence ID" value="NZ_LRFC01000034.1"/>
</dbReference>
<protein>
    <submittedName>
        <fullName evidence="1">Spore gernimation protein GerPA</fullName>
    </submittedName>
</protein>
<keyword evidence="2" id="KW-1185">Reference proteome</keyword>
<dbReference type="Pfam" id="PF10676">
    <property type="entry name" value="gerPA"/>
    <property type="match status" value="1"/>
</dbReference>
<evidence type="ECO:0000313" key="2">
    <source>
        <dbReference type="Proteomes" id="UP000076567"/>
    </source>
</evidence>
<dbReference type="PANTHER" id="PTHR37808">
    <property type="entry name" value="SPORE GERMINATION PROTEIN-LIKE PROTEIN YDZR-RELATED"/>
    <property type="match status" value="1"/>
</dbReference>
<accession>A0A165N7J9</accession>
<organism evidence="1 2">
    <name type="scientific">Fictibacillus phosphorivorans</name>
    <dbReference type="NCBI Taxonomy" id="1221500"/>
    <lineage>
        <taxon>Bacteria</taxon>
        <taxon>Bacillati</taxon>
        <taxon>Bacillota</taxon>
        <taxon>Bacilli</taxon>
        <taxon>Bacillales</taxon>
        <taxon>Fictibacillaceae</taxon>
        <taxon>Fictibacillus</taxon>
    </lineage>
</organism>
<dbReference type="InterPro" id="IPR019618">
    <property type="entry name" value="Spore_germination_GerPA"/>
</dbReference>
<dbReference type="AlphaFoldDB" id="A0A165N7J9"/>